<keyword evidence="1 3" id="KW-0547">Nucleotide-binding</keyword>
<dbReference type="CDD" id="cd01675">
    <property type="entry name" value="RNR_III"/>
    <property type="match status" value="1"/>
</dbReference>
<organism evidence="5 6">
    <name type="scientific">Proteiniclasticum ruminis</name>
    <dbReference type="NCBI Taxonomy" id="398199"/>
    <lineage>
        <taxon>Bacteria</taxon>
        <taxon>Bacillati</taxon>
        <taxon>Bacillota</taxon>
        <taxon>Clostridia</taxon>
        <taxon>Eubacteriales</taxon>
        <taxon>Clostridiaceae</taxon>
        <taxon>Proteiniclasticum</taxon>
    </lineage>
</organism>
<evidence type="ECO:0000256" key="2">
    <source>
        <dbReference type="ARBA" id="ARBA00022840"/>
    </source>
</evidence>
<dbReference type="PROSITE" id="PS51161">
    <property type="entry name" value="ATP_CONE"/>
    <property type="match status" value="1"/>
</dbReference>
<dbReference type="GO" id="GO:0031250">
    <property type="term" value="C:anaerobic ribonucleoside-triphosphate reductase complex"/>
    <property type="evidence" value="ECO:0007669"/>
    <property type="project" value="TreeGrafter"/>
</dbReference>
<proteinExistence type="predicted"/>
<dbReference type="GO" id="GO:0008998">
    <property type="term" value="F:ribonucleoside-triphosphate reductase (thioredoxin) activity"/>
    <property type="evidence" value="ECO:0007669"/>
    <property type="project" value="InterPro"/>
</dbReference>
<dbReference type="Proteomes" id="UP000183255">
    <property type="component" value="Unassembled WGS sequence"/>
</dbReference>
<dbReference type="GO" id="GO:0006260">
    <property type="term" value="P:DNA replication"/>
    <property type="evidence" value="ECO:0007669"/>
    <property type="project" value="InterPro"/>
</dbReference>
<evidence type="ECO:0000313" key="5">
    <source>
        <dbReference type="EMBL" id="SDI00503.1"/>
    </source>
</evidence>
<gene>
    <name evidence="5" type="ORF">SAMN05421804_101440</name>
</gene>
<dbReference type="SUPFAM" id="SSF51998">
    <property type="entry name" value="PFL-like glycyl radical enzymes"/>
    <property type="match status" value="1"/>
</dbReference>
<dbReference type="NCBIfam" id="NF005497">
    <property type="entry name" value="PRK07111.1"/>
    <property type="match status" value="1"/>
</dbReference>
<evidence type="ECO:0000313" key="6">
    <source>
        <dbReference type="Proteomes" id="UP000183255"/>
    </source>
</evidence>
<dbReference type="GO" id="GO:0009265">
    <property type="term" value="P:2'-deoxyribonucleotide biosynthetic process"/>
    <property type="evidence" value="ECO:0007669"/>
    <property type="project" value="TreeGrafter"/>
</dbReference>
<reference evidence="5 6" key="1">
    <citation type="submission" date="2016-10" db="EMBL/GenBank/DDBJ databases">
        <authorList>
            <person name="de Groot N.N."/>
        </authorList>
    </citation>
    <scope>NUCLEOTIDE SEQUENCE [LARGE SCALE GENOMIC DNA]</scope>
    <source>
        <strain evidence="5 6">CGMCC 1.5058</strain>
    </source>
</reference>
<dbReference type="RefSeq" id="WP_051651439.1">
    <property type="nucleotide sequence ID" value="NZ_FNDZ01000001.1"/>
</dbReference>
<dbReference type="InterPro" id="IPR005144">
    <property type="entry name" value="ATP-cone_dom"/>
</dbReference>
<dbReference type="GO" id="GO:0004748">
    <property type="term" value="F:ribonucleoside-diphosphate reductase activity, thioredoxin disulfide as acceptor"/>
    <property type="evidence" value="ECO:0007669"/>
    <property type="project" value="TreeGrafter"/>
</dbReference>
<name>A0A1G8H1I4_9CLOT</name>
<dbReference type="GO" id="GO:0005524">
    <property type="term" value="F:ATP binding"/>
    <property type="evidence" value="ECO:0007669"/>
    <property type="project" value="UniProtKB-UniRule"/>
</dbReference>
<protein>
    <submittedName>
        <fullName evidence="5">Ribonucleoside-triphosphate reductase</fullName>
    </submittedName>
</protein>
<feature type="domain" description="ATP-cone" evidence="4">
    <location>
        <begin position="12"/>
        <end position="103"/>
    </location>
</feature>
<accession>A0A1G8H1I4</accession>
<evidence type="ECO:0000259" key="4">
    <source>
        <dbReference type="PROSITE" id="PS51161"/>
    </source>
</evidence>
<dbReference type="InterPro" id="IPR012833">
    <property type="entry name" value="NrdD"/>
</dbReference>
<dbReference type="Pfam" id="PF13597">
    <property type="entry name" value="NRDD"/>
    <property type="match status" value="1"/>
</dbReference>
<sequence>MVNHSTALWTPREIRKRDGSTVPFDYFKIREAIEKANREVPEEVLTADKLDHLTERVVSSLDAGIIPEVEKVQDLVELILMREGVYRTAKAYTLYRSERASLRESRDYLMERFKKLSYTDAASDDGKRENANVDGNTAMGMMLKYGSESSKYFIDHYVLPKEMAKAHEEGDIHIHDKDFYLLTETCCQIDLDKLFKGGFSTGHGVLREPQSIESYAALACIALQANQNEMHGGQSIPNFDNAMAKGVEKSFQKIMKDLREEKELFLGSLEDKSALPEFESYDEFHIYLTGVEQSGDTSSFEWKFLDLARRKMERSTYQAMQSLIHNLNTMNSRAGAQVPFSSINYGTGITPAARLVTRMILQATEDGLGNGETPIFPVQIFKVKEGISSEALDPNYDLFQRAIEVSSKRLFPNFSFLDAPFNLKYYKEGDDNTEVSYMGCRTRVMGNVFDPEREVTKGRGNLSFTSINLPRIGILAGGSLEKFYALLEDRMELCFRQLRHRFEIQKRKRVENYPFLMGEGVWIDSETLGAEEEIDRILRHGTLSVGFIGLAETLVALRGAHHGEEEASQDLGLEIIRFMRKKCDERASKEKLNYTLLATPAEGLSGRFVGIDRRKFGSLTGITDHEFYTNSFHIPVYFPIGSLKKISLEAPYHELTNAGHITYVELDGNARFNPSAMEMIIRHMKNQGVGYGSINHPLDRDPVCGYQGVIGDSCPKCHREETPEVPFDRIRRITGYLVGTLDRFNDAKRSEVKERVKHV</sequence>
<evidence type="ECO:0000256" key="3">
    <source>
        <dbReference type="PROSITE-ProRule" id="PRU00492"/>
    </source>
</evidence>
<dbReference type="Pfam" id="PF03477">
    <property type="entry name" value="ATP-cone"/>
    <property type="match status" value="1"/>
</dbReference>
<keyword evidence="2 3" id="KW-0067">ATP-binding</keyword>
<dbReference type="PANTHER" id="PTHR21075:SF0">
    <property type="entry name" value="ANAEROBIC RIBONUCLEOSIDE-TRIPHOSPHATE REDUCTASE"/>
    <property type="match status" value="1"/>
</dbReference>
<dbReference type="Gene3D" id="3.20.70.20">
    <property type="match status" value="1"/>
</dbReference>
<dbReference type="PANTHER" id="PTHR21075">
    <property type="entry name" value="ANAEROBIC RIBONUCLEOSIDE-TRIPHOSPHATE REDUCTASE"/>
    <property type="match status" value="1"/>
</dbReference>
<dbReference type="AlphaFoldDB" id="A0A1G8H1I4"/>
<dbReference type="NCBIfam" id="TIGR02487">
    <property type="entry name" value="NrdD"/>
    <property type="match status" value="1"/>
</dbReference>
<evidence type="ECO:0000256" key="1">
    <source>
        <dbReference type="ARBA" id="ARBA00022741"/>
    </source>
</evidence>
<dbReference type="EMBL" id="FNDZ01000001">
    <property type="protein sequence ID" value="SDI00503.1"/>
    <property type="molecule type" value="Genomic_DNA"/>
</dbReference>